<name>A0A6J5RLI2_9CAUD</name>
<reference evidence="3" key="1">
    <citation type="submission" date="2020-05" db="EMBL/GenBank/DDBJ databases">
        <authorList>
            <person name="Chiriac C."/>
            <person name="Salcher M."/>
            <person name="Ghai R."/>
            <person name="Kavagutti S V."/>
        </authorList>
    </citation>
    <scope>NUCLEOTIDE SEQUENCE</scope>
</reference>
<evidence type="ECO:0000256" key="2">
    <source>
        <dbReference type="SAM" id="MobiDB-lite"/>
    </source>
</evidence>
<protein>
    <recommendedName>
        <fullName evidence="4">Phage P22-like portal protein</fullName>
    </recommendedName>
</protein>
<accession>A0A6J5RLI2</accession>
<dbReference type="InterPro" id="IPR032427">
    <property type="entry name" value="P22_portal"/>
</dbReference>
<organism evidence="3">
    <name type="scientific">uncultured Caudovirales phage</name>
    <dbReference type="NCBI Taxonomy" id="2100421"/>
    <lineage>
        <taxon>Viruses</taxon>
        <taxon>Duplodnaviria</taxon>
        <taxon>Heunggongvirae</taxon>
        <taxon>Uroviricota</taxon>
        <taxon>Caudoviricetes</taxon>
        <taxon>Peduoviridae</taxon>
        <taxon>Maltschvirus</taxon>
        <taxon>Maltschvirus maltsch</taxon>
    </lineage>
</organism>
<feature type="coiled-coil region" evidence="1">
    <location>
        <begin position="592"/>
        <end position="652"/>
    </location>
</feature>
<gene>
    <name evidence="3" type="ORF">UFOVP1244_63</name>
</gene>
<proteinExistence type="predicted"/>
<evidence type="ECO:0008006" key="4">
    <source>
        <dbReference type="Google" id="ProtNLM"/>
    </source>
</evidence>
<keyword evidence="1" id="KW-0175">Coiled coil</keyword>
<sequence length="787" mass="88335">MAAKQKTDQEILDVAKENWRKAYSHWRKWRTEAKEDFGFVSGDQWDDNDKMSLDRQGRPAVVFNRIAPMIDAVSGSEVTNRQEIRFIPRELGDANVNEALTAAGKYFRDNCDAEDEESAAFFDCLVSGIGWTETRLDHDSDPDGQIVIERVDPFEVFVDPSASKGNFDDAKFVFRIKDLTKQEIESSWPGATDTFLPGSFTWGDVESEDDPHETIHGRQYELGKKGGGPKGRKKYRVCEYQWLESSPVYRMVDPVTGSDITFDDRRYQMLKKAFKAMGGDPPPAIRQKRMETRRAFFLGDKVLEEGPGPCRIGFTYRAITGKRDRNAGTWYGLVRPMKDPQRWSNKFFSQILHIINSNAKGGLLAEADAFEDVRDAETRWAEADSIIWMRPGGMGKVGPKPLAGVPPDVSSMMQFCVQSLREVTGINLELLGMAEESQPGILEYQRRQSGLMILATMFDSLRRYRKEAGRLLLYFIQEYIPEGRLIRIEGPYGAQFVPLMKQSDTSQYDVVVDEAPSSPNLKEQVFAVLQVLVPQLTAMGIQIPPDALDYLPLPDSLVQSIKTANAPQDGKQPPVDPAVQAMQQQIALDQQKAQADQQIAQQKMQADQTMAQQKLQSETQLKQSQIEADSMIAQQELQLKRQQADVDAQIAQGKLQLEQIKMQAMLNKVVPGATSDMEVGMQQLADTVAKNHENMQNVLSQFAQNHANMQDAIGSFSKHLQSNNDRQSQLSDYMNQMAGHLQASHQRQDQLHQAIADMQKSASAPREVMRDAQGRVSGVRIANGAAG</sequence>
<dbReference type="Pfam" id="PF16510">
    <property type="entry name" value="P22_portal"/>
    <property type="match status" value="1"/>
</dbReference>
<dbReference type="EMBL" id="LR797181">
    <property type="protein sequence ID" value="CAB4192684.1"/>
    <property type="molecule type" value="Genomic_DNA"/>
</dbReference>
<evidence type="ECO:0000313" key="3">
    <source>
        <dbReference type="EMBL" id="CAB4192684.1"/>
    </source>
</evidence>
<evidence type="ECO:0000256" key="1">
    <source>
        <dbReference type="SAM" id="Coils"/>
    </source>
</evidence>
<feature type="region of interest" description="Disordered" evidence="2">
    <location>
        <begin position="739"/>
        <end position="787"/>
    </location>
</feature>